<dbReference type="Gene3D" id="2.40.110.10">
    <property type="entry name" value="Butyryl-CoA Dehydrogenase, subunit A, domain 2"/>
    <property type="match status" value="1"/>
</dbReference>
<name>A0ABR8Y123_9BACL</name>
<sequence length="483" mass="55311">MGAINGEFYINRLNQLNNEVWFDGEKVEGLLSEHPAFKGLIKTKASLYDLQHNPKIKDEMTFISPKSGEPLGLSFLQPKTKNDLLKRRKMIEHWARHTYGVLGRSPDYLNSVLMSFASSVKILEGQENCFPENIQAFFELVRENDLSLTHTFITPQVNRSQSYFERTNEPISAKVVEENEQGLVIKGARLLATQGGLTDEVLVFGAGKAVFAEDEAFAFAIPSNTKGVKFICRDTFVGGDSPFDHPLSSRFEEIDSLIVFDNVLVPWERVFFYNNFEIAGKFLMESSFHHFAKYQVTIRQIVKTEFILGIAELLVDTIKVREYQHIQEKLSEIIVGLETMKALLEKSENNAVLDDWGYLRPAIFPLKIAGNIFSKLYPRYIEIIQLIGASGMITLPTEKAFHSDIRADLDQYLQGATKTAEERVKIFRLAWDLTMSSFGTRQMQYERFFFGDSIRAASELYFTYPKKEYVEVVIDFLKQKENL</sequence>
<evidence type="ECO:0000256" key="2">
    <source>
        <dbReference type="ARBA" id="ARBA00022827"/>
    </source>
</evidence>
<keyword evidence="1" id="KW-0285">Flavoprotein</keyword>
<dbReference type="Gene3D" id="1.20.140.10">
    <property type="entry name" value="Butyryl-CoA Dehydrogenase, subunit A, domain 3"/>
    <property type="match status" value="1"/>
</dbReference>
<dbReference type="InterPro" id="IPR012687">
    <property type="entry name" value="HpaB_Deino-type"/>
</dbReference>
<reference evidence="6 7" key="1">
    <citation type="submission" date="2020-08" db="EMBL/GenBank/DDBJ databases">
        <title>A Genomic Blueprint of the Chicken Gut Microbiome.</title>
        <authorList>
            <person name="Gilroy R."/>
            <person name="Ravi A."/>
            <person name="Getino M."/>
            <person name="Pursley I."/>
            <person name="Horton D.L."/>
            <person name="Alikhan N.-F."/>
            <person name="Baker D."/>
            <person name="Gharbi K."/>
            <person name="Hall N."/>
            <person name="Watson M."/>
            <person name="Adriaenssens E.M."/>
            <person name="Foster-Nyarko E."/>
            <person name="Jarju S."/>
            <person name="Secka A."/>
            <person name="Antonio M."/>
            <person name="Oren A."/>
            <person name="Chaudhuri R."/>
            <person name="La Ragione R.M."/>
            <person name="Hildebrand F."/>
            <person name="Pallen M.J."/>
        </authorList>
    </citation>
    <scope>NUCLEOTIDE SEQUENCE [LARGE SCALE GENOMIC DNA]</scope>
    <source>
        <strain evidence="6 7">A46</strain>
    </source>
</reference>
<dbReference type="InterPro" id="IPR024674">
    <property type="entry name" value="HpaB/PvcC/4-BUDH_N"/>
</dbReference>
<proteinExistence type="predicted"/>
<dbReference type="SUPFAM" id="SSF47203">
    <property type="entry name" value="Acyl-CoA dehydrogenase C-terminal domain-like"/>
    <property type="match status" value="1"/>
</dbReference>
<dbReference type="EMBL" id="JACSPZ010000007">
    <property type="protein sequence ID" value="MBD8037879.1"/>
    <property type="molecule type" value="Genomic_DNA"/>
</dbReference>
<dbReference type="PANTHER" id="PTHR36117:SF3">
    <property type="entry name" value="4-HYDROXYPHENYLACETATE 3-MONOOXYGENASE-RELATED"/>
    <property type="match status" value="1"/>
</dbReference>
<keyword evidence="7" id="KW-1185">Reference proteome</keyword>
<evidence type="ECO:0000256" key="1">
    <source>
        <dbReference type="ARBA" id="ARBA00022630"/>
    </source>
</evidence>
<dbReference type="PIRSF" id="PIRSF000331">
    <property type="entry name" value="HpaA_HpaB"/>
    <property type="match status" value="1"/>
</dbReference>
<dbReference type="Proteomes" id="UP000619101">
    <property type="component" value="Unassembled WGS sequence"/>
</dbReference>
<dbReference type="InterPro" id="IPR046373">
    <property type="entry name" value="Acyl-CoA_Oxase/DH_mid-dom_sf"/>
</dbReference>
<evidence type="ECO:0000259" key="4">
    <source>
        <dbReference type="Pfam" id="PF03241"/>
    </source>
</evidence>
<dbReference type="InterPro" id="IPR024719">
    <property type="entry name" value="HpaB/PvcC/4-BUDH_C"/>
</dbReference>
<dbReference type="RefSeq" id="WP_191700959.1">
    <property type="nucleotide sequence ID" value="NZ_JACSPZ010000007.1"/>
</dbReference>
<feature type="domain" description="HpaB/PvcC/4-BUDH N-terminal" evidence="5">
    <location>
        <begin position="6"/>
        <end position="271"/>
    </location>
</feature>
<accession>A0ABR8Y123</accession>
<dbReference type="InterPro" id="IPR004925">
    <property type="entry name" value="HpaB/PvcC/4-BUDH"/>
</dbReference>
<dbReference type="Pfam" id="PF11794">
    <property type="entry name" value="HpaB_N"/>
    <property type="match status" value="1"/>
</dbReference>
<organism evidence="6 7">
    <name type="scientific">Solibacillus faecavium</name>
    <dbReference type="NCBI Taxonomy" id="2762221"/>
    <lineage>
        <taxon>Bacteria</taxon>
        <taxon>Bacillati</taxon>
        <taxon>Bacillota</taxon>
        <taxon>Bacilli</taxon>
        <taxon>Bacillales</taxon>
        <taxon>Caryophanaceae</taxon>
        <taxon>Solibacillus</taxon>
    </lineage>
</organism>
<dbReference type="GO" id="GO:0052881">
    <property type="term" value="F:4-hydroxyphenylacetate 3-monooxygenase activity"/>
    <property type="evidence" value="ECO:0007669"/>
    <property type="project" value="UniProtKB-EC"/>
</dbReference>
<feature type="domain" description="HpaB/PvcC/4-BUDH C-terminal" evidence="4">
    <location>
        <begin position="279"/>
        <end position="477"/>
    </location>
</feature>
<evidence type="ECO:0000313" key="6">
    <source>
        <dbReference type="EMBL" id="MBD8037879.1"/>
    </source>
</evidence>
<evidence type="ECO:0000256" key="3">
    <source>
        <dbReference type="ARBA" id="ARBA00023002"/>
    </source>
</evidence>
<gene>
    <name evidence="6" type="primary">hpaB</name>
    <name evidence="6" type="ORF">H9635_14100</name>
</gene>
<dbReference type="Pfam" id="PF03241">
    <property type="entry name" value="HpaB"/>
    <property type="match status" value="1"/>
</dbReference>
<dbReference type="Gene3D" id="1.10.3140.10">
    <property type="entry name" value="4-hydroxybutyryl-coa dehydratase, domain 1"/>
    <property type="match status" value="1"/>
</dbReference>
<evidence type="ECO:0000259" key="5">
    <source>
        <dbReference type="Pfam" id="PF11794"/>
    </source>
</evidence>
<dbReference type="EC" id="1.14.14.9" evidence="6"/>
<dbReference type="InterPro" id="IPR036250">
    <property type="entry name" value="AcylCo_DH-like_C"/>
</dbReference>
<comment type="caution">
    <text evidence="6">The sequence shown here is derived from an EMBL/GenBank/DDBJ whole genome shotgun (WGS) entry which is preliminary data.</text>
</comment>
<dbReference type="InterPro" id="IPR009100">
    <property type="entry name" value="AcylCoA_DH/oxidase_NM_dom_sf"/>
</dbReference>
<dbReference type="SUPFAM" id="SSF56645">
    <property type="entry name" value="Acyl-CoA dehydrogenase NM domain-like"/>
    <property type="match status" value="1"/>
</dbReference>
<keyword evidence="2" id="KW-0274">FAD</keyword>
<keyword evidence="3 6" id="KW-0560">Oxidoreductase</keyword>
<protein>
    <submittedName>
        <fullName evidence="6">4-hydroxyphenylacetate 3-monooxygenase, oxygenase component</fullName>
        <ecNumber evidence="6">1.14.14.9</ecNumber>
    </submittedName>
</protein>
<dbReference type="PANTHER" id="PTHR36117">
    <property type="entry name" value="4-HYDROXYPHENYLACETATE 3-MONOOXYGENASE-RELATED"/>
    <property type="match status" value="1"/>
</dbReference>
<dbReference type="NCBIfam" id="TIGR02309">
    <property type="entry name" value="HpaB-1"/>
    <property type="match status" value="1"/>
</dbReference>
<evidence type="ECO:0000313" key="7">
    <source>
        <dbReference type="Proteomes" id="UP000619101"/>
    </source>
</evidence>